<sequence>MVSSHYTASVSLLSTLKNARALIVKDRNHVVKISKLGVVKDIAASVNWLKANVSKRVCHCVIIVKMKTLTLKNALSFKVLT</sequence>
<evidence type="ECO:0000313" key="1">
    <source>
        <dbReference type="EMBL" id="KAK7285900.1"/>
    </source>
</evidence>
<dbReference type="AlphaFoldDB" id="A0AAN9IT93"/>
<protein>
    <submittedName>
        <fullName evidence="1">Uncharacterized protein</fullName>
    </submittedName>
</protein>
<gene>
    <name evidence="1" type="ORF">RJT34_20685</name>
</gene>
<evidence type="ECO:0000313" key="2">
    <source>
        <dbReference type="Proteomes" id="UP001359559"/>
    </source>
</evidence>
<comment type="caution">
    <text evidence="1">The sequence shown here is derived from an EMBL/GenBank/DDBJ whole genome shotgun (WGS) entry which is preliminary data.</text>
</comment>
<organism evidence="1 2">
    <name type="scientific">Clitoria ternatea</name>
    <name type="common">Butterfly pea</name>
    <dbReference type="NCBI Taxonomy" id="43366"/>
    <lineage>
        <taxon>Eukaryota</taxon>
        <taxon>Viridiplantae</taxon>
        <taxon>Streptophyta</taxon>
        <taxon>Embryophyta</taxon>
        <taxon>Tracheophyta</taxon>
        <taxon>Spermatophyta</taxon>
        <taxon>Magnoliopsida</taxon>
        <taxon>eudicotyledons</taxon>
        <taxon>Gunneridae</taxon>
        <taxon>Pentapetalae</taxon>
        <taxon>rosids</taxon>
        <taxon>fabids</taxon>
        <taxon>Fabales</taxon>
        <taxon>Fabaceae</taxon>
        <taxon>Papilionoideae</taxon>
        <taxon>50 kb inversion clade</taxon>
        <taxon>NPAAA clade</taxon>
        <taxon>indigoferoid/millettioid clade</taxon>
        <taxon>Phaseoleae</taxon>
        <taxon>Clitoria</taxon>
    </lineage>
</organism>
<dbReference type="EMBL" id="JAYKXN010000005">
    <property type="protein sequence ID" value="KAK7285900.1"/>
    <property type="molecule type" value="Genomic_DNA"/>
</dbReference>
<dbReference type="Proteomes" id="UP001359559">
    <property type="component" value="Unassembled WGS sequence"/>
</dbReference>
<reference evidence="1 2" key="1">
    <citation type="submission" date="2024-01" db="EMBL/GenBank/DDBJ databases">
        <title>The genomes of 5 underutilized Papilionoideae crops provide insights into root nodulation and disease resistance.</title>
        <authorList>
            <person name="Yuan L."/>
        </authorList>
    </citation>
    <scope>NUCLEOTIDE SEQUENCE [LARGE SCALE GENOMIC DNA]</scope>
    <source>
        <strain evidence="1">LY-2023</strain>
        <tissue evidence="1">Leaf</tissue>
    </source>
</reference>
<proteinExistence type="predicted"/>
<accession>A0AAN9IT93</accession>
<name>A0AAN9IT93_CLITE</name>
<keyword evidence="2" id="KW-1185">Reference proteome</keyword>